<dbReference type="InterPro" id="IPR029044">
    <property type="entry name" value="Nucleotide-diphossugar_trans"/>
</dbReference>
<comment type="caution">
    <text evidence="6">The sequence shown here is derived from an EMBL/GenBank/DDBJ whole genome shotgun (WGS) entry which is preliminary data.</text>
</comment>
<dbReference type="Pfam" id="PF01501">
    <property type="entry name" value="Glyco_transf_8"/>
    <property type="match status" value="1"/>
</dbReference>
<dbReference type="Proteomes" id="UP001341840">
    <property type="component" value="Unassembled WGS sequence"/>
</dbReference>
<dbReference type="EC" id="2.4.1.-" evidence="5"/>
<protein>
    <recommendedName>
        <fullName evidence="5">Hexosyltransferase</fullName>
        <ecNumber evidence="5">2.4.1.-</ecNumber>
    </recommendedName>
</protein>
<keyword evidence="5" id="KW-0961">Cell wall biogenesis/degradation</keyword>
<dbReference type="SUPFAM" id="SSF53448">
    <property type="entry name" value="Nucleotide-diphospho-sugar transferases"/>
    <property type="match status" value="1"/>
</dbReference>
<organism evidence="6 7">
    <name type="scientific">Stylosanthes scabra</name>
    <dbReference type="NCBI Taxonomy" id="79078"/>
    <lineage>
        <taxon>Eukaryota</taxon>
        <taxon>Viridiplantae</taxon>
        <taxon>Streptophyta</taxon>
        <taxon>Embryophyta</taxon>
        <taxon>Tracheophyta</taxon>
        <taxon>Spermatophyta</taxon>
        <taxon>Magnoliopsida</taxon>
        <taxon>eudicotyledons</taxon>
        <taxon>Gunneridae</taxon>
        <taxon>Pentapetalae</taxon>
        <taxon>rosids</taxon>
        <taxon>fabids</taxon>
        <taxon>Fabales</taxon>
        <taxon>Fabaceae</taxon>
        <taxon>Papilionoideae</taxon>
        <taxon>50 kb inversion clade</taxon>
        <taxon>dalbergioids sensu lato</taxon>
        <taxon>Dalbergieae</taxon>
        <taxon>Pterocarpus clade</taxon>
        <taxon>Stylosanthes</taxon>
    </lineage>
</organism>
<gene>
    <name evidence="6" type="ORF">PIB30_032504</name>
</gene>
<keyword evidence="3 5" id="KW-0328">Glycosyltransferase</keyword>
<proteinExistence type="inferred from homology"/>
<keyword evidence="7" id="KW-1185">Reference proteome</keyword>
<dbReference type="InterPro" id="IPR029993">
    <property type="entry name" value="GAUT"/>
</dbReference>
<keyword evidence="5" id="KW-0333">Golgi apparatus</keyword>
<comment type="pathway">
    <text evidence="1 5">Glycan metabolism; pectin biosynthesis.</text>
</comment>
<evidence type="ECO:0000256" key="4">
    <source>
        <dbReference type="ARBA" id="ARBA00022679"/>
    </source>
</evidence>
<comment type="similarity">
    <text evidence="2 5">Belongs to the glycosyltransferase 8 family.</text>
</comment>
<dbReference type="Gene3D" id="3.90.550.10">
    <property type="entry name" value="Spore Coat Polysaccharide Biosynthesis Protein SpsA, Chain A"/>
    <property type="match status" value="1"/>
</dbReference>
<evidence type="ECO:0000256" key="1">
    <source>
        <dbReference type="ARBA" id="ARBA00004877"/>
    </source>
</evidence>
<evidence type="ECO:0000313" key="7">
    <source>
        <dbReference type="Proteomes" id="UP001341840"/>
    </source>
</evidence>
<dbReference type="PANTHER" id="PTHR32116:SF12">
    <property type="entry name" value="GALACTURONOSYLTRANSFERASE 7-RELATED"/>
    <property type="match status" value="1"/>
</dbReference>
<evidence type="ECO:0000256" key="5">
    <source>
        <dbReference type="RuleBase" id="RU362027"/>
    </source>
</evidence>
<evidence type="ECO:0000313" key="6">
    <source>
        <dbReference type="EMBL" id="MED6170597.1"/>
    </source>
</evidence>
<dbReference type="InterPro" id="IPR002495">
    <property type="entry name" value="Glyco_trans_8"/>
</dbReference>
<evidence type="ECO:0000256" key="3">
    <source>
        <dbReference type="ARBA" id="ARBA00022676"/>
    </source>
</evidence>
<comment type="subcellular location">
    <subcellularLocation>
        <location evidence="5">Golgi apparatus membrane</location>
        <topology evidence="5">Single-pass type II membrane protein</topology>
    </subcellularLocation>
</comment>
<dbReference type="PANTHER" id="PTHR32116">
    <property type="entry name" value="GALACTURONOSYLTRANSFERASE 4-RELATED"/>
    <property type="match status" value="1"/>
</dbReference>
<evidence type="ECO:0000256" key="2">
    <source>
        <dbReference type="ARBA" id="ARBA00006351"/>
    </source>
</evidence>
<dbReference type="EMBL" id="JASCZI010151178">
    <property type="protein sequence ID" value="MED6170597.1"/>
    <property type="molecule type" value="Genomic_DNA"/>
</dbReference>
<reference evidence="6 7" key="1">
    <citation type="journal article" date="2023" name="Plants (Basel)">
        <title>Bridging the Gap: Combining Genomics and Transcriptomics Approaches to Understand Stylosanthes scabra, an Orphan Legume from the Brazilian Caatinga.</title>
        <authorList>
            <person name="Ferreira-Neto J.R.C."/>
            <person name="da Silva M.D."/>
            <person name="Binneck E."/>
            <person name="de Melo N.F."/>
            <person name="da Silva R.H."/>
            <person name="de Melo A.L.T.M."/>
            <person name="Pandolfi V."/>
            <person name="Bustamante F.O."/>
            <person name="Brasileiro-Vidal A.C."/>
            <person name="Benko-Iseppon A.M."/>
        </authorList>
    </citation>
    <scope>NUCLEOTIDE SEQUENCE [LARGE SCALE GENOMIC DNA]</scope>
    <source>
        <tissue evidence="6">Leaves</tissue>
    </source>
</reference>
<sequence>MKQSAYLYKLNVQTTPKSLHCLALKLTVDYFKSSPEERDDKEKFMDSSLHHYVIFSTNVLAASIVINSTTAHSKESWKQVFHVVTDGQNYYAMKLWFLRNNNLKKVMVLDDDVVIQQDLSSLWNQDMGEKVNGAVQFCSVRLGQLKSYLGQKDYNKDSCAWMSGLNIIDLEKWRELDLTQTYKRLIKELSTQEESTNSIAWRASLLTFDNEIYPLKDWVLSGLGHDYAIDTNSIKTAPVLHYNGKMKPWLDLGIPNYKSYWKMYINKENQFLSECNVS</sequence>
<accession>A0ABU6VB25</accession>
<keyword evidence="4" id="KW-0808">Transferase</keyword>
<name>A0ABU6VB25_9FABA</name>